<dbReference type="Pfam" id="PF20250">
    <property type="entry name" value="FapA_N"/>
    <property type="match status" value="1"/>
</dbReference>
<protein>
    <submittedName>
        <fullName evidence="3">DUF342 domain-containing protein</fullName>
    </submittedName>
</protein>
<dbReference type="PANTHER" id="PTHR38032:SF1">
    <property type="entry name" value="RNA-BINDING PROTEIN KHPB N-TERMINAL DOMAIN-CONTAINING PROTEIN"/>
    <property type="match status" value="1"/>
</dbReference>
<gene>
    <name evidence="3" type="ORF">DV711_11720</name>
</gene>
<name>A0A369WDZ6_9GAMM</name>
<dbReference type="InterPro" id="IPR005646">
    <property type="entry name" value="FapA"/>
</dbReference>
<dbReference type="Pfam" id="PF03961">
    <property type="entry name" value="FapA"/>
    <property type="match status" value="1"/>
</dbReference>
<feature type="coiled-coil region" evidence="1">
    <location>
        <begin position="442"/>
        <end position="476"/>
    </location>
</feature>
<evidence type="ECO:0000313" key="4">
    <source>
        <dbReference type="Proteomes" id="UP000253769"/>
    </source>
</evidence>
<reference evidence="3 4" key="1">
    <citation type="submission" date="2018-07" db="EMBL/GenBank/DDBJ databases">
        <title>Motiliproteus coralliicola sp. nov., a bacterium isolated from Coral.</title>
        <authorList>
            <person name="Wang G."/>
        </authorList>
    </citation>
    <scope>NUCLEOTIDE SEQUENCE [LARGE SCALE GENOMIC DNA]</scope>
    <source>
        <strain evidence="3 4">C34</strain>
    </source>
</reference>
<dbReference type="InterPro" id="IPR046866">
    <property type="entry name" value="FapA_N"/>
</dbReference>
<keyword evidence="1" id="KW-0175">Coiled coil</keyword>
<accession>A0A369WDZ6</accession>
<dbReference type="Proteomes" id="UP000253769">
    <property type="component" value="Unassembled WGS sequence"/>
</dbReference>
<organism evidence="3 4">
    <name type="scientific">Motiliproteus coralliicola</name>
    <dbReference type="NCBI Taxonomy" id="2283196"/>
    <lineage>
        <taxon>Bacteria</taxon>
        <taxon>Pseudomonadati</taxon>
        <taxon>Pseudomonadota</taxon>
        <taxon>Gammaproteobacteria</taxon>
        <taxon>Oceanospirillales</taxon>
        <taxon>Oceanospirillaceae</taxon>
        <taxon>Motiliproteus</taxon>
    </lineage>
</organism>
<evidence type="ECO:0000256" key="1">
    <source>
        <dbReference type="SAM" id="Coils"/>
    </source>
</evidence>
<keyword evidence="4" id="KW-1185">Reference proteome</keyword>
<dbReference type="EMBL" id="QQOH01000003">
    <property type="protein sequence ID" value="RDE19551.1"/>
    <property type="molecule type" value="Genomic_DNA"/>
</dbReference>
<evidence type="ECO:0000259" key="2">
    <source>
        <dbReference type="Pfam" id="PF20250"/>
    </source>
</evidence>
<evidence type="ECO:0000313" key="3">
    <source>
        <dbReference type="EMBL" id="RDE19551.1"/>
    </source>
</evidence>
<proteinExistence type="predicted"/>
<comment type="caution">
    <text evidence="3">The sequence shown here is derived from an EMBL/GenBank/DDBJ whole genome shotgun (WGS) entry which is preliminary data.</text>
</comment>
<dbReference type="AlphaFoldDB" id="A0A369WDZ6"/>
<feature type="domain" description="Flagellar Assembly Protein A N-terminal region" evidence="2">
    <location>
        <begin position="94"/>
        <end position="268"/>
    </location>
</feature>
<sequence length="570" mass="61751">MEDTVDAIRFSLSADQQQLQAEIVVDALRRQDAPSREQLLALIQASDYRRFKLDSEALQQLLSSAKSLASSDLDSPVGVTTTVTLATRIDAELKLKLSEDRMRVEAQICSAYGGAPVDAPCFKRALVKAGIRHGIDTQAASQLMKKAYRAEPGSLHSAVIAKGRAAVKGRNGHWNSLIETSHTTDRPSQHQEGLIDLLDYGEIPSVQQGDLLMELVPPGAGEPGADVCGQVLEAEPGREAEFVESEGVELSADGKQLIAARAGLPVEIPGGMRVDNIYVVSQVDVESGHIEFDGSVVVRGDVAEMMKVVASGDITIGGSIQSAYLQAGGDLQVRKGVVGHQRSDDDHHFDSEDLTCELYAKGDIHVGFAQYARLQSEGDILVDKQLIHCLSQARQSLKVGRSGDRNAKLIGGVSRVGKQLVSGDIGTDAFIPTQVELYPAAVAEIDQQMAQLVDAVEQQEQQLAEVKEQLSSLSSQPKTPENQKAYKQALRQSIEVGNQAVEWDQKRQELKEKRKGLFAGVELIARKTLYPGVTLSADDNQLKNQQQHEGGGYSLVDGDICYQPELKETN</sequence>
<dbReference type="PANTHER" id="PTHR38032">
    <property type="entry name" value="POLYMERASE-RELATED"/>
    <property type="match status" value="1"/>
</dbReference>
<dbReference type="InterPro" id="IPR046865">
    <property type="entry name" value="FapA_b_solenoid"/>
</dbReference>